<dbReference type="Pfam" id="PF25597">
    <property type="entry name" value="SH3_retrovirus"/>
    <property type="match status" value="1"/>
</dbReference>
<feature type="domain" description="Retrovirus-related Pol polyprotein from transposon TNT 1-94-like beta-barrel" evidence="4">
    <location>
        <begin position="2"/>
        <end position="48"/>
    </location>
</feature>
<feature type="compositionally biased region" description="Basic and acidic residues" evidence="2">
    <location>
        <begin position="231"/>
        <end position="241"/>
    </location>
</feature>
<organism evidence="6">
    <name type="scientific">Sesamum radiatum</name>
    <name type="common">Black benniseed</name>
    <dbReference type="NCBI Taxonomy" id="300843"/>
    <lineage>
        <taxon>Eukaryota</taxon>
        <taxon>Viridiplantae</taxon>
        <taxon>Streptophyta</taxon>
        <taxon>Embryophyta</taxon>
        <taxon>Tracheophyta</taxon>
        <taxon>Spermatophyta</taxon>
        <taxon>Magnoliopsida</taxon>
        <taxon>eudicotyledons</taxon>
        <taxon>Gunneridae</taxon>
        <taxon>Pentapetalae</taxon>
        <taxon>asterids</taxon>
        <taxon>lamiids</taxon>
        <taxon>Lamiales</taxon>
        <taxon>Pedaliaceae</taxon>
        <taxon>Sesamum</taxon>
    </lineage>
</organism>
<feature type="region of interest" description="Disordered" evidence="2">
    <location>
        <begin position="216"/>
        <end position="248"/>
    </location>
</feature>
<evidence type="ECO:0000259" key="4">
    <source>
        <dbReference type="Pfam" id="PF22936"/>
    </source>
</evidence>
<keyword evidence="1" id="KW-0645">Protease</keyword>
<dbReference type="Pfam" id="PF22936">
    <property type="entry name" value="Pol_BBD"/>
    <property type="match status" value="1"/>
</dbReference>
<keyword evidence="1" id="KW-0378">Hydrolase</keyword>
<dbReference type="InterPro" id="IPR057670">
    <property type="entry name" value="SH3_retrovirus"/>
</dbReference>
<dbReference type="Pfam" id="PF07727">
    <property type="entry name" value="RVT_2"/>
    <property type="match status" value="1"/>
</dbReference>
<sequence length="453" mass="51845">MNNSTYPVAKEGVVKIDADETSIKLDDVYHVPDLKKDLISVSHITNSGKYVLFGPNDIEVLDNVKNVVADVILSGERKGSLFVISVGEAYVKKTSQIDSATTWRARLGHVGYQMLQQIYSKRLLDGLPTLKNVHEDVVCQESSKRTLGRSNPMCVLRHQPFTSMARRGWRCMDPTTKKSITSRDVVFNEISSWKPIDELPKVAALPDNSEKQIYQNIEESSESPTSNKNASRREGDDSIVRKREKRKPVHLNDNEVQLNHCRITSYFFVGASSEEPECYEEAKGCLDWEAAMQDEIEALRRNDKWELVLKPENRQPDTCKCVYRLLKKKSDSTIDRYKARLVARGFSQSYGLDYEETFSPVANMVTIRSIFSLAASKSWKIWQLDVKNAFLYGELDHEVLMEQPPRFVSKEFPRHVCLLKKALYGLKQAPHAWYSKVVQYFILCGFTFADSEF</sequence>
<dbReference type="EMBL" id="JACGWJ010000031">
    <property type="protein sequence ID" value="KAL0298958.1"/>
    <property type="molecule type" value="Genomic_DNA"/>
</dbReference>
<gene>
    <name evidence="6" type="ORF">Sradi_6555600</name>
</gene>
<name>A0AAW2JZ21_SESRA</name>
<dbReference type="InterPro" id="IPR054722">
    <property type="entry name" value="PolX-like_BBD"/>
</dbReference>
<comment type="caution">
    <text evidence="6">The sequence shown here is derived from an EMBL/GenBank/DDBJ whole genome shotgun (WGS) entry which is preliminary data.</text>
</comment>
<feature type="domain" description="Retroviral polymerase SH3-like" evidence="5">
    <location>
        <begin position="166"/>
        <end position="197"/>
    </location>
</feature>
<reference evidence="6" key="1">
    <citation type="submission" date="2020-06" db="EMBL/GenBank/DDBJ databases">
        <authorList>
            <person name="Li T."/>
            <person name="Hu X."/>
            <person name="Zhang T."/>
            <person name="Song X."/>
            <person name="Zhang H."/>
            <person name="Dai N."/>
            <person name="Sheng W."/>
            <person name="Hou X."/>
            <person name="Wei L."/>
        </authorList>
    </citation>
    <scope>NUCLEOTIDE SEQUENCE</scope>
    <source>
        <strain evidence="6">G02</strain>
        <tissue evidence="6">Leaf</tissue>
    </source>
</reference>
<protein>
    <submittedName>
        <fullName evidence="6">Retrovirus-related Pol polyprotein from transposon TNT 1-94</fullName>
    </submittedName>
</protein>
<feature type="compositionally biased region" description="Polar residues" evidence="2">
    <location>
        <begin position="216"/>
        <end position="229"/>
    </location>
</feature>
<dbReference type="GO" id="GO:0004190">
    <property type="term" value="F:aspartic-type endopeptidase activity"/>
    <property type="evidence" value="ECO:0007669"/>
    <property type="project" value="UniProtKB-KW"/>
</dbReference>
<evidence type="ECO:0000256" key="2">
    <source>
        <dbReference type="SAM" id="MobiDB-lite"/>
    </source>
</evidence>
<evidence type="ECO:0000313" key="6">
    <source>
        <dbReference type="EMBL" id="KAL0298958.1"/>
    </source>
</evidence>
<evidence type="ECO:0000256" key="1">
    <source>
        <dbReference type="ARBA" id="ARBA00022750"/>
    </source>
</evidence>
<accession>A0AAW2JZ21</accession>
<feature type="domain" description="Reverse transcriptase Ty1/copia-type" evidence="3">
    <location>
        <begin position="302"/>
        <end position="446"/>
    </location>
</feature>
<evidence type="ECO:0000259" key="3">
    <source>
        <dbReference type="Pfam" id="PF07727"/>
    </source>
</evidence>
<proteinExistence type="predicted"/>
<evidence type="ECO:0000259" key="5">
    <source>
        <dbReference type="Pfam" id="PF25597"/>
    </source>
</evidence>
<dbReference type="InterPro" id="IPR043502">
    <property type="entry name" value="DNA/RNA_pol_sf"/>
</dbReference>
<dbReference type="SUPFAM" id="SSF56672">
    <property type="entry name" value="DNA/RNA polymerases"/>
    <property type="match status" value="1"/>
</dbReference>
<reference evidence="6" key="2">
    <citation type="journal article" date="2024" name="Plant">
        <title>Genomic evolution and insights into agronomic trait innovations of Sesamum species.</title>
        <authorList>
            <person name="Miao H."/>
            <person name="Wang L."/>
            <person name="Qu L."/>
            <person name="Liu H."/>
            <person name="Sun Y."/>
            <person name="Le M."/>
            <person name="Wang Q."/>
            <person name="Wei S."/>
            <person name="Zheng Y."/>
            <person name="Lin W."/>
            <person name="Duan Y."/>
            <person name="Cao H."/>
            <person name="Xiong S."/>
            <person name="Wang X."/>
            <person name="Wei L."/>
            <person name="Li C."/>
            <person name="Ma Q."/>
            <person name="Ju M."/>
            <person name="Zhao R."/>
            <person name="Li G."/>
            <person name="Mu C."/>
            <person name="Tian Q."/>
            <person name="Mei H."/>
            <person name="Zhang T."/>
            <person name="Gao T."/>
            <person name="Zhang H."/>
        </authorList>
    </citation>
    <scope>NUCLEOTIDE SEQUENCE</scope>
    <source>
        <strain evidence="6">G02</strain>
    </source>
</reference>
<dbReference type="AlphaFoldDB" id="A0AAW2JZ21"/>
<keyword evidence="1" id="KW-0064">Aspartyl protease</keyword>
<dbReference type="InterPro" id="IPR013103">
    <property type="entry name" value="RVT_2"/>
</dbReference>